<dbReference type="InterPro" id="IPR016878">
    <property type="entry name" value="MICAH-like"/>
</dbReference>
<organism evidence="2 3">
    <name type="scientific">Arcobacter cloacae</name>
    <dbReference type="NCBI Taxonomy" id="1054034"/>
    <lineage>
        <taxon>Bacteria</taxon>
        <taxon>Pseudomonadati</taxon>
        <taxon>Campylobacterota</taxon>
        <taxon>Epsilonproteobacteria</taxon>
        <taxon>Campylobacterales</taxon>
        <taxon>Arcobacteraceae</taxon>
        <taxon>Arcobacter</taxon>
    </lineage>
</organism>
<dbReference type="Proteomes" id="UP000290870">
    <property type="component" value="Unassembled WGS sequence"/>
</dbReference>
<keyword evidence="1" id="KW-0732">Signal</keyword>
<comment type="caution">
    <text evidence="2">The sequence shown here is derived from an EMBL/GenBank/DDBJ whole genome shotgun (WGS) entry which is preliminary data.</text>
</comment>
<evidence type="ECO:0008006" key="4">
    <source>
        <dbReference type="Google" id="ProtNLM"/>
    </source>
</evidence>
<feature type="signal peptide" evidence="1">
    <location>
        <begin position="1"/>
        <end position="20"/>
    </location>
</feature>
<dbReference type="OrthoDB" id="9807600at2"/>
<evidence type="ECO:0000313" key="2">
    <source>
        <dbReference type="EMBL" id="RXJ83952.1"/>
    </source>
</evidence>
<dbReference type="EMBL" id="PDJZ01000007">
    <property type="protein sequence ID" value="RXJ83952.1"/>
    <property type="molecule type" value="Genomic_DNA"/>
</dbReference>
<reference evidence="2 3" key="1">
    <citation type="submission" date="2017-10" db="EMBL/GenBank/DDBJ databases">
        <title>Genomics of the genus Arcobacter.</title>
        <authorList>
            <person name="Perez-Cataluna A."/>
            <person name="Figueras M.J."/>
        </authorList>
    </citation>
    <scope>NUCLEOTIDE SEQUENCE [LARGE SCALE GENOMIC DNA]</scope>
    <source>
        <strain evidence="2 3">F26</strain>
    </source>
</reference>
<protein>
    <recommendedName>
        <fullName evidence="4">Phosphoribosyl-AMP cyclohydrolase</fullName>
    </recommendedName>
</protein>
<gene>
    <name evidence="2" type="ORF">CRU90_07720</name>
</gene>
<sequence length="174" mass="19643">MKMKNKFLLTTLLVSSVAFANTAITEKEVIEAQKKWSECIVEIGKSTPETAKTTALNCINKLYAYDNGGVLFKPTKAAEKQFRDDKNSALSYFVKGEIKEDHGFALQPWSNVRFDNSKTLIDSDSAISMGNYYFTDANTNKEVKVEYTFGYIKDKDGNLKINLHHSSLPYSKKD</sequence>
<dbReference type="InterPro" id="IPR032710">
    <property type="entry name" value="NTF2-like_dom_sf"/>
</dbReference>
<evidence type="ECO:0000313" key="3">
    <source>
        <dbReference type="Proteomes" id="UP000290870"/>
    </source>
</evidence>
<evidence type="ECO:0000256" key="1">
    <source>
        <dbReference type="SAM" id="SignalP"/>
    </source>
</evidence>
<proteinExistence type="predicted"/>
<dbReference type="PIRSF" id="PIRSF028288">
    <property type="entry name" value="UCP028288"/>
    <property type="match status" value="1"/>
</dbReference>
<dbReference type="SUPFAM" id="SSF54427">
    <property type="entry name" value="NTF2-like"/>
    <property type="match status" value="1"/>
</dbReference>
<dbReference type="AlphaFoldDB" id="A0A4Q0ZDF2"/>
<accession>A0A4Q0ZDF2</accession>
<name>A0A4Q0ZDF2_9BACT</name>
<dbReference type="Gene3D" id="3.10.450.50">
    <property type="match status" value="1"/>
</dbReference>
<feature type="chain" id="PRO_5020277563" description="Phosphoribosyl-AMP cyclohydrolase" evidence="1">
    <location>
        <begin position="21"/>
        <end position="174"/>
    </location>
</feature>